<evidence type="ECO:0000313" key="1">
    <source>
        <dbReference type="EMBL" id="EEJ71920.1"/>
    </source>
</evidence>
<protein>
    <recommendedName>
        <fullName evidence="3">DUF2255 family protein</fullName>
    </recommendedName>
</protein>
<dbReference type="HOGENOM" id="CLU_133265_0_0_9"/>
<reference evidence="1 2" key="1">
    <citation type="submission" date="2009-01" db="EMBL/GenBank/DDBJ databases">
        <authorList>
            <person name="Qin X."/>
            <person name="Bachman B."/>
            <person name="Battles P."/>
            <person name="Bell A."/>
            <person name="Bess C."/>
            <person name="Bickham C."/>
            <person name="Chaboub L."/>
            <person name="Chen D."/>
            <person name="Coyle M."/>
            <person name="Deiros D.R."/>
            <person name="Dinh H."/>
            <person name="Forbes L."/>
            <person name="Fowler G."/>
            <person name="Francisco L."/>
            <person name="Fu Q."/>
            <person name="Gubbala S."/>
            <person name="Hale W."/>
            <person name="Han Y."/>
            <person name="Hemphill L."/>
            <person name="Highlander S.K."/>
            <person name="Hirani K."/>
            <person name="Hogues M."/>
            <person name="Jackson L."/>
            <person name="Jakkamsetti A."/>
            <person name="Javaid M."/>
            <person name="Jiang H."/>
            <person name="Korchina V."/>
            <person name="Kovar C."/>
            <person name="Lara F."/>
            <person name="Lee S."/>
            <person name="Mata R."/>
            <person name="Mathew T."/>
            <person name="Moen C."/>
            <person name="Morales K."/>
            <person name="Munidasa M."/>
            <person name="Nazareth L."/>
            <person name="Ngo R."/>
            <person name="Nguyen L."/>
            <person name="Okwuonu G."/>
            <person name="Ongeri F."/>
            <person name="Patil S."/>
            <person name="Petrosino J."/>
            <person name="Pham C."/>
            <person name="Pham P."/>
            <person name="Pu L.-L."/>
            <person name="Puazo M."/>
            <person name="Raj R."/>
            <person name="Reid J."/>
            <person name="Rouhana J."/>
            <person name="Saada N."/>
            <person name="Shang Y."/>
            <person name="Simmons D."/>
            <person name="Thornton R."/>
            <person name="Warren J."/>
            <person name="Weissenberger G."/>
            <person name="Zhang J."/>
            <person name="Zhang L."/>
            <person name="Zhou C."/>
            <person name="Zhu D."/>
            <person name="Muzny D."/>
            <person name="Worley K."/>
            <person name="Gibbs R."/>
        </authorList>
    </citation>
    <scope>NUCLEOTIDE SEQUENCE [LARGE SCALE GENOMIC DNA]</scope>
    <source>
        <strain evidence="1 2">DSM 16047</strain>
    </source>
</reference>
<dbReference type="InterPro" id="IPR016888">
    <property type="entry name" value="UCP028498"/>
</dbReference>
<comment type="caution">
    <text evidence="1">The sequence shown here is derived from an EMBL/GenBank/DDBJ whole genome shotgun (WGS) entry which is preliminary data.</text>
</comment>
<proteinExistence type="predicted"/>
<dbReference type="PATRIC" id="fig|525365.8.peg.168"/>
<gene>
    <name evidence="1" type="ORF">HMPREF0548_1162</name>
</gene>
<name>C2ENB6_9LACO</name>
<dbReference type="AlphaFoldDB" id="C2ENB6"/>
<sequence length="135" mass="15240">MKIKVDERKKVMSNWINEELNEFDKAPTLQNKPLNDDGATFEEENPVWEVVANDKLYIRGAKGTQDTKWYIAGVKNGGQVGLNGKNYNVKYVPVKDKSEIDAVTAAFNKKYEGQYPIDLMVSDKVALATVELVKQ</sequence>
<organism evidence="1 2">
    <name type="scientific">Lactobacillus ultunensis DSM 16047</name>
    <dbReference type="NCBI Taxonomy" id="525365"/>
    <lineage>
        <taxon>Bacteria</taxon>
        <taxon>Bacillati</taxon>
        <taxon>Bacillota</taxon>
        <taxon>Bacilli</taxon>
        <taxon>Lactobacillales</taxon>
        <taxon>Lactobacillaceae</taxon>
        <taxon>Lactobacillus</taxon>
    </lineage>
</organism>
<evidence type="ECO:0000313" key="2">
    <source>
        <dbReference type="Proteomes" id="UP000005583"/>
    </source>
</evidence>
<dbReference type="Proteomes" id="UP000005583">
    <property type="component" value="Unassembled WGS sequence"/>
</dbReference>
<dbReference type="eggNOG" id="COG4334">
    <property type="taxonomic scope" value="Bacteria"/>
</dbReference>
<evidence type="ECO:0008006" key="3">
    <source>
        <dbReference type="Google" id="ProtNLM"/>
    </source>
</evidence>
<dbReference type="STRING" id="525365.HMPREF0548_1162"/>
<keyword evidence="2" id="KW-1185">Reference proteome</keyword>
<dbReference type="EMBL" id="ACGU01000055">
    <property type="protein sequence ID" value="EEJ71920.1"/>
    <property type="molecule type" value="Genomic_DNA"/>
</dbReference>
<dbReference type="Pfam" id="PF10012">
    <property type="entry name" value="DUF2255"/>
    <property type="match status" value="1"/>
</dbReference>
<accession>C2ENB6</accession>